<dbReference type="InterPro" id="IPR029149">
    <property type="entry name" value="Creatin/AminoP/Spt16_N"/>
</dbReference>
<dbReference type="Gene3D" id="3.40.350.10">
    <property type="entry name" value="Creatinase/prolidase N-terminal domain"/>
    <property type="match status" value="1"/>
</dbReference>
<evidence type="ECO:0000256" key="9">
    <source>
        <dbReference type="ARBA" id="ARBA00022801"/>
    </source>
</evidence>
<dbReference type="EMBL" id="CDHN01000001">
    <property type="protein sequence ID" value="CEJ82432.1"/>
    <property type="molecule type" value="Genomic_DNA"/>
</dbReference>
<dbReference type="GO" id="GO:0030145">
    <property type="term" value="F:manganese ion binding"/>
    <property type="evidence" value="ECO:0007669"/>
    <property type="project" value="InterPro"/>
</dbReference>
<comment type="function">
    <text evidence="3">Catalyzes the removal of a penultimate prolyl residue from the N-termini of peptides.</text>
</comment>
<dbReference type="SMART" id="SM01011">
    <property type="entry name" value="AMP_N"/>
    <property type="match status" value="1"/>
</dbReference>
<dbReference type="Gene3D" id="3.90.230.10">
    <property type="entry name" value="Creatinase/methionine aminopeptidase superfamily"/>
    <property type="match status" value="1"/>
</dbReference>
<dbReference type="OrthoDB" id="10261878at2759"/>
<dbReference type="Pfam" id="PF00557">
    <property type="entry name" value="Peptidase_M24"/>
    <property type="match status" value="1"/>
</dbReference>
<sequence length="553" mass="61611">MAPHHYAPPLLARLVRPTLTYRLVRCHLYKLHPPHRNLLAEPDSSFARFISSAHTLHCFRPILQPARDSRRLFATTPHSPNITKPTTTTTTMAYENYEQVLAAGKYPAKEHAKRAVQHMRENGVEANGIFYFESTMTKMQENNDSPEHFRQRRFFYYVTGCNLADSHFIYDIQTSKSILFIPPVIDEEVIWSGIPTTVEDALKEFDVDEVRSTTEVNQVLAELAAAYPNSTVYTIDNHASEGINVAAFPKNDPKSAKSAIETCRVVKDEYEIAMIRKANYIACLGHEAVIKRAKSAKTESELEATFRERCIAHGAKEVPYHPIVAAGSAGATLHYVDNTQPLEGKLNLLIDAGCEYNNYASDITRTFPLNGKFTQESRNIYDIVYKMIIDTSNGLKGGVLYDDLHVQAHKIAIDGLLALGILKGDKDEIFAARTSTAFFPHGLGHNLGLDCHDTGGNQNRQDADKLYPNLRLRGTVPTGSVVTIEPGIYFCEFIIKPFLSDPVHSKFIDAAVLDKYWTVGGVRIENNIVVTESGHENLTTAPMSATEIEALAA</sequence>
<reference evidence="14 15" key="1">
    <citation type="journal article" date="2015" name="Genome Announc.">
        <title>Draft Genome Sequence and Gene Annotation of the Entomopathogenic Fungus Verticillium hemipterigenum.</title>
        <authorList>
            <person name="Horn F."/>
            <person name="Habel A."/>
            <person name="Scharf D.H."/>
            <person name="Dworschak J."/>
            <person name="Brakhage A.A."/>
            <person name="Guthke R."/>
            <person name="Hertweck C."/>
            <person name="Linde J."/>
        </authorList>
    </citation>
    <scope>NUCLEOTIDE SEQUENCE [LARGE SCALE GENOMIC DNA]</scope>
</reference>
<dbReference type="EC" id="3.4.11.9" evidence="5"/>
<evidence type="ECO:0000256" key="6">
    <source>
        <dbReference type="ARBA" id="ARBA00022438"/>
    </source>
</evidence>
<keyword evidence="15" id="KW-1185">Reference proteome</keyword>
<gene>
    <name evidence="14" type="ORF">VHEMI02495</name>
</gene>
<dbReference type="STRING" id="1531966.A0A0A1T825"/>
<dbReference type="Proteomes" id="UP000039046">
    <property type="component" value="Unassembled WGS sequence"/>
</dbReference>
<protein>
    <recommendedName>
        <fullName evidence="5">Xaa-Pro aminopeptidase</fullName>
        <ecNumber evidence="5">3.4.11.9</ecNumber>
    </recommendedName>
    <alternativeName>
        <fullName evidence="12">Aminoacylproline aminopeptidase</fullName>
    </alternativeName>
</protein>
<organism evidence="14 15">
    <name type="scientific">[Torrubiella] hemipterigena</name>
    <dbReference type="NCBI Taxonomy" id="1531966"/>
    <lineage>
        <taxon>Eukaryota</taxon>
        <taxon>Fungi</taxon>
        <taxon>Dikarya</taxon>
        <taxon>Ascomycota</taxon>
        <taxon>Pezizomycotina</taxon>
        <taxon>Sordariomycetes</taxon>
        <taxon>Hypocreomycetidae</taxon>
        <taxon>Hypocreales</taxon>
        <taxon>Clavicipitaceae</taxon>
        <taxon>Clavicipitaceae incertae sedis</taxon>
        <taxon>'Torrubiella' clade</taxon>
    </lineage>
</organism>
<dbReference type="InterPro" id="IPR007865">
    <property type="entry name" value="Aminopep_P_N"/>
</dbReference>
<dbReference type="InterPro" id="IPR036005">
    <property type="entry name" value="Creatinase/aminopeptidase-like"/>
</dbReference>
<evidence type="ECO:0000256" key="12">
    <source>
        <dbReference type="ARBA" id="ARBA00030849"/>
    </source>
</evidence>
<dbReference type="Pfam" id="PF05195">
    <property type="entry name" value="AMP_N"/>
    <property type="match status" value="1"/>
</dbReference>
<comment type="similarity">
    <text evidence="4">Belongs to the peptidase M24B family.</text>
</comment>
<dbReference type="AlphaFoldDB" id="A0A0A1T825"/>
<dbReference type="SUPFAM" id="SSF53092">
    <property type="entry name" value="Creatinase/prolidase N-terminal domain"/>
    <property type="match status" value="1"/>
</dbReference>
<keyword evidence="10" id="KW-0482">Metalloprotease</keyword>
<evidence type="ECO:0000256" key="8">
    <source>
        <dbReference type="ARBA" id="ARBA00022723"/>
    </source>
</evidence>
<keyword evidence="9" id="KW-0378">Hydrolase</keyword>
<dbReference type="PANTHER" id="PTHR43226">
    <property type="entry name" value="XAA-PRO AMINOPEPTIDASE 3"/>
    <property type="match status" value="1"/>
</dbReference>
<accession>A0A0A1T825</accession>
<evidence type="ECO:0000256" key="11">
    <source>
        <dbReference type="ARBA" id="ARBA00023211"/>
    </source>
</evidence>
<evidence type="ECO:0000256" key="1">
    <source>
        <dbReference type="ARBA" id="ARBA00001424"/>
    </source>
</evidence>
<dbReference type="SUPFAM" id="SSF55920">
    <property type="entry name" value="Creatinase/aminopeptidase"/>
    <property type="match status" value="1"/>
</dbReference>
<evidence type="ECO:0000259" key="13">
    <source>
        <dbReference type="SMART" id="SM01011"/>
    </source>
</evidence>
<dbReference type="CDD" id="cd01087">
    <property type="entry name" value="Prolidase"/>
    <property type="match status" value="1"/>
</dbReference>
<dbReference type="InterPro" id="IPR000994">
    <property type="entry name" value="Pept_M24"/>
</dbReference>
<evidence type="ECO:0000313" key="14">
    <source>
        <dbReference type="EMBL" id="CEJ82432.1"/>
    </source>
</evidence>
<evidence type="ECO:0000256" key="4">
    <source>
        <dbReference type="ARBA" id="ARBA00008766"/>
    </source>
</evidence>
<keyword evidence="7" id="KW-0645">Protease</keyword>
<keyword evidence="6" id="KW-0031">Aminopeptidase</keyword>
<evidence type="ECO:0000313" key="15">
    <source>
        <dbReference type="Proteomes" id="UP000039046"/>
    </source>
</evidence>
<keyword evidence="11" id="KW-0464">Manganese</keyword>
<evidence type="ECO:0000256" key="10">
    <source>
        <dbReference type="ARBA" id="ARBA00023049"/>
    </source>
</evidence>
<comment type="catalytic activity">
    <reaction evidence="1">
        <text>Release of any N-terminal amino acid, including proline, that is linked to proline, even from a dipeptide or tripeptide.</text>
        <dbReference type="EC" id="3.4.11.9"/>
    </reaction>
</comment>
<proteinExistence type="inferred from homology"/>
<dbReference type="HOGENOM" id="CLU_017266_1_2_1"/>
<name>A0A0A1T825_9HYPO</name>
<evidence type="ECO:0000256" key="3">
    <source>
        <dbReference type="ARBA" id="ARBA00002443"/>
    </source>
</evidence>
<evidence type="ECO:0000256" key="2">
    <source>
        <dbReference type="ARBA" id="ARBA00001936"/>
    </source>
</evidence>
<comment type="cofactor">
    <cofactor evidence="2">
        <name>Mn(2+)</name>
        <dbReference type="ChEBI" id="CHEBI:29035"/>
    </cofactor>
</comment>
<evidence type="ECO:0000256" key="5">
    <source>
        <dbReference type="ARBA" id="ARBA00012574"/>
    </source>
</evidence>
<dbReference type="GO" id="GO:0070006">
    <property type="term" value="F:metalloaminopeptidase activity"/>
    <property type="evidence" value="ECO:0007669"/>
    <property type="project" value="InterPro"/>
</dbReference>
<dbReference type="PANTHER" id="PTHR43226:SF1">
    <property type="entry name" value="XAA-PRO DIPEPTIDASE"/>
    <property type="match status" value="1"/>
</dbReference>
<keyword evidence="8" id="KW-0479">Metal-binding</keyword>
<evidence type="ECO:0000256" key="7">
    <source>
        <dbReference type="ARBA" id="ARBA00022670"/>
    </source>
</evidence>
<feature type="domain" description="Aminopeptidase P N-terminal" evidence="13">
    <location>
        <begin position="106"/>
        <end position="242"/>
    </location>
</feature>
<dbReference type="GO" id="GO:0006508">
    <property type="term" value="P:proteolysis"/>
    <property type="evidence" value="ECO:0007669"/>
    <property type="project" value="UniProtKB-KW"/>
</dbReference>
<dbReference type="InterPro" id="IPR052433">
    <property type="entry name" value="X-Pro_dipept-like"/>
</dbReference>